<evidence type="ECO:0000256" key="11">
    <source>
        <dbReference type="ARBA" id="ARBA00023098"/>
    </source>
</evidence>
<dbReference type="WBParaSite" id="SVE_0608900.1">
    <property type="protein sequence ID" value="SVE_0608900.1"/>
    <property type="gene ID" value="SVE_0608900"/>
</dbReference>
<evidence type="ECO:0000256" key="5">
    <source>
        <dbReference type="ARBA" id="ARBA00022692"/>
    </source>
</evidence>
<organism evidence="17 18">
    <name type="scientific">Strongyloides venezuelensis</name>
    <name type="common">Threadworm</name>
    <dbReference type="NCBI Taxonomy" id="75913"/>
    <lineage>
        <taxon>Eukaryota</taxon>
        <taxon>Metazoa</taxon>
        <taxon>Ecdysozoa</taxon>
        <taxon>Nematoda</taxon>
        <taxon>Chromadorea</taxon>
        <taxon>Rhabditida</taxon>
        <taxon>Tylenchina</taxon>
        <taxon>Panagrolaimomorpha</taxon>
        <taxon>Strongyloidoidea</taxon>
        <taxon>Strongyloididae</taxon>
        <taxon>Strongyloides</taxon>
    </lineage>
</organism>
<dbReference type="GO" id="GO:0019369">
    <property type="term" value="P:arachidonate metabolic process"/>
    <property type="evidence" value="ECO:0007669"/>
    <property type="project" value="TreeGrafter"/>
</dbReference>
<keyword evidence="7" id="KW-0378">Hydrolase</keyword>
<dbReference type="PANTHER" id="PTHR45792">
    <property type="entry name" value="DIACYLGLYCEROL LIPASE HOMOLOG-RELATED"/>
    <property type="match status" value="1"/>
</dbReference>
<evidence type="ECO:0000256" key="1">
    <source>
        <dbReference type="ARBA" id="ARBA00001913"/>
    </source>
</evidence>
<dbReference type="InterPro" id="IPR029058">
    <property type="entry name" value="AB_hydrolase_fold"/>
</dbReference>
<evidence type="ECO:0000313" key="17">
    <source>
        <dbReference type="Proteomes" id="UP000035680"/>
    </source>
</evidence>
<dbReference type="EC" id="3.1.1.116" evidence="14"/>
<keyword evidence="11" id="KW-0443">Lipid metabolism</keyword>
<keyword evidence="10 15" id="KW-1133">Transmembrane helix</keyword>
<protein>
    <recommendedName>
        <fullName evidence="14">sn-1-specific diacylglycerol lipase</fullName>
        <ecNumber evidence="14">3.1.1.116</ecNumber>
    </recommendedName>
</protein>
<feature type="transmembrane region" description="Helical" evidence="15">
    <location>
        <begin position="20"/>
        <end position="45"/>
    </location>
</feature>
<keyword evidence="4" id="KW-0597">Phosphoprotein</keyword>
<feature type="transmembrane region" description="Helical" evidence="15">
    <location>
        <begin position="57"/>
        <end position="76"/>
    </location>
</feature>
<dbReference type="GO" id="GO:0046872">
    <property type="term" value="F:metal ion binding"/>
    <property type="evidence" value="ECO:0007669"/>
    <property type="project" value="UniProtKB-KW"/>
</dbReference>
<name>A0A0K0FB82_STRVS</name>
<dbReference type="Proteomes" id="UP000035680">
    <property type="component" value="Unassembled WGS sequence"/>
</dbReference>
<evidence type="ECO:0000259" key="16">
    <source>
        <dbReference type="Pfam" id="PF01764"/>
    </source>
</evidence>
<evidence type="ECO:0000256" key="15">
    <source>
        <dbReference type="SAM" id="Phobius"/>
    </source>
</evidence>
<keyword evidence="6" id="KW-0479">Metal-binding</keyword>
<dbReference type="Gene3D" id="3.40.50.1820">
    <property type="entry name" value="alpha/beta hydrolase"/>
    <property type="match status" value="1"/>
</dbReference>
<feature type="transmembrane region" description="Helical" evidence="15">
    <location>
        <begin position="96"/>
        <end position="119"/>
    </location>
</feature>
<feature type="transmembrane region" description="Helical" evidence="15">
    <location>
        <begin position="131"/>
        <end position="153"/>
    </location>
</feature>
<dbReference type="PANTHER" id="PTHR45792:SF2">
    <property type="entry name" value="DIACYLGLYCEROL LIPASE-BETA"/>
    <property type="match status" value="1"/>
</dbReference>
<keyword evidence="17" id="KW-1185">Reference proteome</keyword>
<keyword evidence="5 15" id="KW-0812">Transmembrane</keyword>
<dbReference type="AlphaFoldDB" id="A0A0K0FB82"/>
<dbReference type="GO" id="GO:0004806">
    <property type="term" value="F:triacylglycerol lipase activity"/>
    <property type="evidence" value="ECO:0007669"/>
    <property type="project" value="TreeGrafter"/>
</dbReference>
<sequence>MPALIAFGRRWNIASDDLVFPGFLECFIRVFWFLIMLILQSLYNFKLCEEARYFKTFAFLLVLNFCTIIICAFLTIEAGKGTILEVEKRKNVSKLLYMKMFFFILEGICTGVGSTFLFIDRKDSCDAKIIILVALVLEIVLLFVFAIGVLLVFSKHGNKNLDYYATENKKTLKQILKYLRLVNDHEINNALDEVADILTAFFLDNDFVISDILAGLVLYLNNIDRRESPYELIENNEVPEWMKISNIGKTNRFTEFAFAVYGWTSFIALNSNRRVLWQFIKNANCCSCCSKKESEFGDEEEEMRKLELNVKAFLMLTGIKKEDLLFVSFENLIFKIPFIVCLDHQTNSIIIAIRGSASIHDFVTDLSLHEDVISLDVHSDNTIEGDEIKVRAHKGMLLVAKDILTKLDDSQILDKSFGDYPSYDLVITGHSLGGGVGALLTLLLKQKYSRNIKCYAISPPGCVLDKEGRKYLKDSVLSIIVGEDIVPRMSYHSLFKLKCAIEEELYRTRMKKYEILTKGVFKLILRNERIHVSDDYQRSNNTPFLNDNIEYPSIASDDLIEEPITETRISMRHTTYQADRIHLYPPGQLLHIQSDKDTAQWRWITPECLSEIHLNARVALDHLPFAVIHALNRIKEQSYSSGFPIEVPTNEDLI</sequence>
<keyword evidence="9" id="KW-0442">Lipid degradation</keyword>
<evidence type="ECO:0000256" key="7">
    <source>
        <dbReference type="ARBA" id="ARBA00022801"/>
    </source>
</evidence>
<dbReference type="InterPro" id="IPR052214">
    <property type="entry name" value="DAG_Lipase-Related"/>
</dbReference>
<evidence type="ECO:0000256" key="13">
    <source>
        <dbReference type="ARBA" id="ARBA00024531"/>
    </source>
</evidence>
<evidence type="ECO:0000256" key="9">
    <source>
        <dbReference type="ARBA" id="ARBA00022963"/>
    </source>
</evidence>
<reference evidence="17" key="1">
    <citation type="submission" date="2014-07" db="EMBL/GenBank/DDBJ databases">
        <authorList>
            <person name="Martin A.A"/>
            <person name="De Silva N."/>
        </authorList>
    </citation>
    <scope>NUCLEOTIDE SEQUENCE</scope>
</reference>
<evidence type="ECO:0000256" key="10">
    <source>
        <dbReference type="ARBA" id="ARBA00022989"/>
    </source>
</evidence>
<reference evidence="18" key="2">
    <citation type="submission" date="2015-08" db="UniProtKB">
        <authorList>
            <consortium name="WormBaseParasite"/>
        </authorList>
    </citation>
    <scope>IDENTIFICATION</scope>
</reference>
<evidence type="ECO:0000256" key="6">
    <source>
        <dbReference type="ARBA" id="ARBA00022723"/>
    </source>
</evidence>
<comment type="cofactor">
    <cofactor evidence="1">
        <name>Ca(2+)</name>
        <dbReference type="ChEBI" id="CHEBI:29108"/>
    </cofactor>
</comment>
<evidence type="ECO:0000256" key="12">
    <source>
        <dbReference type="ARBA" id="ARBA00023136"/>
    </source>
</evidence>
<dbReference type="GO" id="GO:0005886">
    <property type="term" value="C:plasma membrane"/>
    <property type="evidence" value="ECO:0007669"/>
    <property type="project" value="UniProtKB-SubCell"/>
</dbReference>
<keyword evidence="3" id="KW-1003">Cell membrane</keyword>
<evidence type="ECO:0000313" key="18">
    <source>
        <dbReference type="WBParaSite" id="SVE_0608900.1"/>
    </source>
</evidence>
<dbReference type="InterPro" id="IPR002921">
    <property type="entry name" value="Fungal_lipase-type"/>
</dbReference>
<dbReference type="SUPFAM" id="SSF53474">
    <property type="entry name" value="alpha/beta-Hydrolases"/>
    <property type="match status" value="1"/>
</dbReference>
<dbReference type="GO" id="GO:0022008">
    <property type="term" value="P:neurogenesis"/>
    <property type="evidence" value="ECO:0007669"/>
    <property type="project" value="TreeGrafter"/>
</dbReference>
<comment type="catalytic activity">
    <reaction evidence="13">
        <text>a 1,2-diacyl-sn-glycerol + H2O = a 2-acylglycerol + a fatty acid + H(+)</text>
        <dbReference type="Rhea" id="RHEA:33275"/>
        <dbReference type="ChEBI" id="CHEBI:15377"/>
        <dbReference type="ChEBI" id="CHEBI:15378"/>
        <dbReference type="ChEBI" id="CHEBI:17389"/>
        <dbReference type="ChEBI" id="CHEBI:17815"/>
        <dbReference type="ChEBI" id="CHEBI:28868"/>
        <dbReference type="EC" id="3.1.1.116"/>
    </reaction>
    <physiologicalReaction direction="left-to-right" evidence="13">
        <dbReference type="Rhea" id="RHEA:33276"/>
    </physiologicalReaction>
</comment>
<feature type="domain" description="Fungal lipase-type" evidence="16">
    <location>
        <begin position="350"/>
        <end position="491"/>
    </location>
</feature>
<dbReference type="GO" id="GO:0005737">
    <property type="term" value="C:cytoplasm"/>
    <property type="evidence" value="ECO:0007669"/>
    <property type="project" value="TreeGrafter"/>
</dbReference>
<dbReference type="Pfam" id="PF01764">
    <property type="entry name" value="Lipase_3"/>
    <property type="match status" value="1"/>
</dbReference>
<evidence type="ECO:0000256" key="14">
    <source>
        <dbReference type="ARBA" id="ARBA00026104"/>
    </source>
</evidence>
<evidence type="ECO:0000256" key="8">
    <source>
        <dbReference type="ARBA" id="ARBA00022837"/>
    </source>
</evidence>
<evidence type="ECO:0000256" key="2">
    <source>
        <dbReference type="ARBA" id="ARBA00004651"/>
    </source>
</evidence>
<evidence type="ECO:0000256" key="4">
    <source>
        <dbReference type="ARBA" id="ARBA00022553"/>
    </source>
</evidence>
<comment type="subcellular location">
    <subcellularLocation>
        <location evidence="2">Cell membrane</location>
        <topology evidence="2">Multi-pass membrane protein</topology>
    </subcellularLocation>
</comment>
<accession>A0A0K0FB82</accession>
<keyword evidence="12 15" id="KW-0472">Membrane</keyword>
<dbReference type="GO" id="GO:0046340">
    <property type="term" value="P:diacylglycerol catabolic process"/>
    <property type="evidence" value="ECO:0007669"/>
    <property type="project" value="TreeGrafter"/>
</dbReference>
<dbReference type="CDD" id="cd00519">
    <property type="entry name" value="Lipase_3"/>
    <property type="match status" value="1"/>
</dbReference>
<evidence type="ECO:0000256" key="3">
    <source>
        <dbReference type="ARBA" id="ARBA00022475"/>
    </source>
</evidence>
<proteinExistence type="predicted"/>
<keyword evidence="8" id="KW-0106">Calcium</keyword>